<evidence type="ECO:0000313" key="5">
    <source>
        <dbReference type="EMBL" id="ADG94064.1"/>
    </source>
</evidence>
<dbReference type="Gene3D" id="3.40.50.300">
    <property type="entry name" value="P-loop containing nucleotide triphosphate hydrolases"/>
    <property type="match status" value="1"/>
</dbReference>
<protein>
    <submittedName>
        <fullName evidence="5">Type II secretion system protein E</fullName>
    </submittedName>
</protein>
<dbReference type="CDD" id="cd01129">
    <property type="entry name" value="PulE-GspE-like"/>
    <property type="match status" value="1"/>
</dbReference>
<dbReference type="eggNOG" id="COG2804">
    <property type="taxonomic scope" value="Bacteria"/>
</dbReference>
<evidence type="ECO:0000256" key="3">
    <source>
        <dbReference type="ARBA" id="ARBA00022840"/>
    </source>
</evidence>
<dbReference type="PANTHER" id="PTHR30258">
    <property type="entry name" value="TYPE II SECRETION SYSTEM PROTEIN GSPE-RELATED"/>
    <property type="match status" value="1"/>
</dbReference>
<dbReference type="Proteomes" id="UP000000939">
    <property type="component" value="Chromosome"/>
</dbReference>
<dbReference type="InterPro" id="IPR001482">
    <property type="entry name" value="T2SS/T4SS_dom"/>
</dbReference>
<keyword evidence="2" id="KW-0547">Nucleotide-binding</keyword>
<evidence type="ECO:0000259" key="4">
    <source>
        <dbReference type="PROSITE" id="PS00662"/>
    </source>
</evidence>
<dbReference type="PROSITE" id="PS00662">
    <property type="entry name" value="T2SP_E"/>
    <property type="match status" value="1"/>
</dbReference>
<dbReference type="GO" id="GO:0016887">
    <property type="term" value="F:ATP hydrolysis activity"/>
    <property type="evidence" value="ECO:0007669"/>
    <property type="project" value="TreeGrafter"/>
</dbReference>
<evidence type="ECO:0000256" key="1">
    <source>
        <dbReference type="ARBA" id="ARBA00006611"/>
    </source>
</evidence>
<dbReference type="InterPro" id="IPR003593">
    <property type="entry name" value="AAA+_ATPase"/>
</dbReference>
<dbReference type="KEGG" id="ant:Arnit_2413"/>
<dbReference type="RefSeq" id="WP_013136209.1">
    <property type="nucleotide sequence ID" value="NC_014166.1"/>
</dbReference>
<evidence type="ECO:0000313" key="6">
    <source>
        <dbReference type="Proteomes" id="UP000000939"/>
    </source>
</evidence>
<feature type="domain" description="Bacterial type II secretion system protein E" evidence="4">
    <location>
        <begin position="297"/>
        <end position="311"/>
    </location>
</feature>
<dbReference type="Pfam" id="PF00437">
    <property type="entry name" value="T2SSE"/>
    <property type="match status" value="1"/>
</dbReference>
<proteinExistence type="inferred from homology"/>
<keyword evidence="3" id="KW-0067">ATP-binding</keyword>
<dbReference type="Gene3D" id="3.30.450.90">
    <property type="match status" value="1"/>
</dbReference>
<organism evidence="5 6">
    <name type="scientific">Arcobacter nitrofigilis (strain ATCC 33309 / DSM 7299 / CCUG 15893 / LMG 7604 / NCTC 12251 / CI)</name>
    <name type="common">Campylobacter nitrofigilis</name>
    <dbReference type="NCBI Taxonomy" id="572480"/>
    <lineage>
        <taxon>Bacteria</taxon>
        <taxon>Pseudomonadati</taxon>
        <taxon>Campylobacterota</taxon>
        <taxon>Epsilonproteobacteria</taxon>
        <taxon>Campylobacterales</taxon>
        <taxon>Arcobacteraceae</taxon>
        <taxon>Arcobacter</taxon>
    </lineage>
</organism>
<accession>D5V1A2</accession>
<dbReference type="AlphaFoldDB" id="D5V1A2"/>
<dbReference type="SUPFAM" id="SSF52540">
    <property type="entry name" value="P-loop containing nucleoside triphosphate hydrolases"/>
    <property type="match status" value="1"/>
</dbReference>
<dbReference type="HOGENOM" id="CLU_013446_2_2_7"/>
<comment type="similarity">
    <text evidence="1">Belongs to the GSP E family.</text>
</comment>
<gene>
    <name evidence="5" type="ordered locus">Arnit_2413</name>
</gene>
<keyword evidence="6" id="KW-1185">Reference proteome</keyword>
<dbReference type="InterPro" id="IPR027417">
    <property type="entry name" value="P-loop_NTPase"/>
</dbReference>
<dbReference type="PANTHER" id="PTHR30258:SF1">
    <property type="entry name" value="PROTEIN TRANSPORT PROTEIN HOFB HOMOLOG"/>
    <property type="match status" value="1"/>
</dbReference>
<dbReference type="EMBL" id="CP001999">
    <property type="protein sequence ID" value="ADG94064.1"/>
    <property type="molecule type" value="Genomic_DNA"/>
</dbReference>
<sequence>MNILDNYRCDYELIRNYEINYLRDNLFLPIKKDEYFITVIVCEESSNLQLVETNLVIKEIKSSKNEILFCLDDFEKKHQIYINYKNSIQQNQEKAVQEFFDLLLNFSLEKKCSDIHIETLSECLIIRLRIDGILKTFFSFEISFYLVLSSYIKLISNMDITQKRKPQNARFEKQVLNKEKIDFRVSTMPTITGESIVLRILDNGVNKKDLNNIGFDEITLKKVKKSILKSNGLILVTGPTGSGKTTTLYSILNELNDNSKKIITIEDPVEYQIKGIQQVAINNAIGLSFNDVLKNILRQDPDIIMIGEIRDEESLSIAIQASLTGHLVFSTLHTNDSISTLSRLFDLNAKPYLVASTLRAVIAQRLVLKLCIFCEDGCSKCNYTGFDGRLSLFEFLEFDENISSLVANDFDKNKIMHYVKSIGFKSLFDDAKEKIEKNLTTKDEVNKVLF</sequence>
<evidence type="ECO:0000256" key="2">
    <source>
        <dbReference type="ARBA" id="ARBA00022741"/>
    </source>
</evidence>
<name>D5V1A2_ARCNC</name>
<dbReference type="SMART" id="SM00382">
    <property type="entry name" value="AAA"/>
    <property type="match status" value="1"/>
</dbReference>
<reference evidence="5 6" key="1">
    <citation type="journal article" date="2010" name="Stand. Genomic Sci.">
        <title>Complete genome sequence of Arcobacter nitrofigilis type strain (CI).</title>
        <authorList>
            <person name="Pati A."/>
            <person name="Gronow S."/>
            <person name="Lapidus A."/>
            <person name="Copeland A."/>
            <person name="Glavina Del Rio T."/>
            <person name="Nolan M."/>
            <person name="Lucas S."/>
            <person name="Tice H."/>
            <person name="Cheng J.F."/>
            <person name="Han C."/>
            <person name="Chertkov O."/>
            <person name="Bruce D."/>
            <person name="Tapia R."/>
            <person name="Goodwin L."/>
            <person name="Pitluck S."/>
            <person name="Liolios K."/>
            <person name="Ivanova N."/>
            <person name="Mavromatis K."/>
            <person name="Chen A."/>
            <person name="Palaniappan K."/>
            <person name="Land M."/>
            <person name="Hauser L."/>
            <person name="Chang Y.J."/>
            <person name="Jeffries C.D."/>
            <person name="Detter J.C."/>
            <person name="Rohde M."/>
            <person name="Goker M."/>
            <person name="Bristow J."/>
            <person name="Eisen J.A."/>
            <person name="Markowitz V."/>
            <person name="Hugenholtz P."/>
            <person name="Klenk H.P."/>
            <person name="Kyrpides N.C."/>
        </authorList>
    </citation>
    <scope>NUCLEOTIDE SEQUENCE [LARGE SCALE GENOMIC DNA]</scope>
    <source>
        <strain evidence="6">ATCC 33309 / DSM 7299 / CCUG 15893 / LMG 7604 / NCTC 12251 / CI</strain>
    </source>
</reference>
<dbReference type="STRING" id="572480.Arnit_2413"/>
<dbReference type="GO" id="GO:0005886">
    <property type="term" value="C:plasma membrane"/>
    <property type="evidence" value="ECO:0007669"/>
    <property type="project" value="TreeGrafter"/>
</dbReference>
<dbReference type="OrthoDB" id="9805147at2"/>
<dbReference type="GO" id="GO:0005524">
    <property type="term" value="F:ATP binding"/>
    <property type="evidence" value="ECO:0007669"/>
    <property type="project" value="UniProtKB-KW"/>
</dbReference>